<dbReference type="AlphaFoldDB" id="A0A6M3K285"/>
<accession>A0A6M3K285</accession>
<gene>
    <name evidence="1" type="ORF">MM415A01508_0014</name>
    <name evidence="2" type="ORF">MM415B02325_0014</name>
</gene>
<dbReference type="EMBL" id="MT142541">
    <property type="protein sequence ID" value="QJA84918.1"/>
    <property type="molecule type" value="Genomic_DNA"/>
</dbReference>
<proteinExistence type="predicted"/>
<evidence type="ECO:0000313" key="1">
    <source>
        <dbReference type="EMBL" id="QJA76433.1"/>
    </source>
</evidence>
<name>A0A6M3K285_9ZZZZ</name>
<reference evidence="1" key="1">
    <citation type="submission" date="2020-03" db="EMBL/GenBank/DDBJ databases">
        <title>The deep terrestrial virosphere.</title>
        <authorList>
            <person name="Holmfeldt K."/>
            <person name="Nilsson E."/>
            <person name="Simone D."/>
            <person name="Lopez-Fernandez M."/>
            <person name="Wu X."/>
            <person name="de Brujin I."/>
            <person name="Lundin D."/>
            <person name="Andersson A."/>
            <person name="Bertilsson S."/>
            <person name="Dopson M."/>
        </authorList>
    </citation>
    <scope>NUCLEOTIDE SEQUENCE</scope>
    <source>
        <strain evidence="1">MM415A01508</strain>
        <strain evidence="2">MM415B02325</strain>
    </source>
</reference>
<dbReference type="EMBL" id="MT142224">
    <property type="protein sequence ID" value="QJA76433.1"/>
    <property type="molecule type" value="Genomic_DNA"/>
</dbReference>
<protein>
    <submittedName>
        <fullName evidence="1">Uncharacterized protein</fullName>
    </submittedName>
</protein>
<sequence>MRKIACILAMLLMLTGAPALAQDSVISSGMTTSDRLIGTGNCYAYGFELIAGASTAVLSIYDGITASGTTVLAGQVGTATLWNGLRLYHPVEGFTGIYADVTGTGAQYTVYYKCR</sequence>
<evidence type="ECO:0000313" key="2">
    <source>
        <dbReference type="EMBL" id="QJA84918.1"/>
    </source>
</evidence>
<organism evidence="1">
    <name type="scientific">viral metagenome</name>
    <dbReference type="NCBI Taxonomy" id="1070528"/>
    <lineage>
        <taxon>unclassified sequences</taxon>
        <taxon>metagenomes</taxon>
        <taxon>organismal metagenomes</taxon>
    </lineage>
</organism>